<feature type="domain" description="Quinolinate phosphoribosyl transferase N-terminal" evidence="10">
    <location>
        <begin position="48"/>
        <end position="137"/>
    </location>
</feature>
<dbReference type="InterPro" id="IPR002638">
    <property type="entry name" value="Quinolinate_PRibosylTrfase_C"/>
</dbReference>
<dbReference type="InterPro" id="IPR035809">
    <property type="entry name" value="NAPRTase_arc-type"/>
</dbReference>
<dbReference type="InterPro" id="IPR013785">
    <property type="entry name" value="Aldolase_TIM"/>
</dbReference>
<dbReference type="InterPro" id="IPR037128">
    <property type="entry name" value="Quinolinate_PRibosylTase_N_sf"/>
</dbReference>
<keyword evidence="5" id="KW-0662">Pyridine nucleotide biosynthesis</keyword>
<dbReference type="InterPro" id="IPR022412">
    <property type="entry name" value="Quinolinate_PRibosylTrfase_N"/>
</dbReference>
<dbReference type="InterPro" id="IPR053190">
    <property type="entry name" value="NAPRTase-like"/>
</dbReference>
<evidence type="ECO:0000256" key="6">
    <source>
        <dbReference type="ARBA" id="ARBA00022679"/>
    </source>
</evidence>
<name>A0A0S6U9P5_NEOTH</name>
<dbReference type="SUPFAM" id="SSF54675">
    <property type="entry name" value="Nicotinate/Quinolinate PRTase N-terminal domain-like"/>
    <property type="match status" value="1"/>
</dbReference>
<dbReference type="GO" id="GO:0004516">
    <property type="term" value="F:nicotinate phosphoribosyltransferase activity"/>
    <property type="evidence" value="ECO:0007669"/>
    <property type="project" value="UniProtKB-EC"/>
</dbReference>
<evidence type="ECO:0000256" key="4">
    <source>
        <dbReference type="ARBA" id="ARBA00022598"/>
    </source>
</evidence>
<protein>
    <recommendedName>
        <fullName evidence="2">nicotinate phosphoribosyltransferase</fullName>
        <ecNumber evidence="2">6.3.4.21</ecNumber>
    </recommendedName>
</protein>
<keyword evidence="3" id="KW-0597">Phosphoprotein</keyword>
<dbReference type="NCBIfam" id="NF006415">
    <property type="entry name" value="PRK08662.1"/>
    <property type="match status" value="1"/>
</dbReference>
<dbReference type="GO" id="GO:0004514">
    <property type="term" value="F:nicotinate-nucleotide diphosphorylase (carboxylating) activity"/>
    <property type="evidence" value="ECO:0007669"/>
    <property type="project" value="UniProtKB-EC"/>
</dbReference>
<organism evidence="11">
    <name type="scientific">Moorella thermoacetica Y72</name>
    <dbReference type="NCBI Taxonomy" id="1325331"/>
    <lineage>
        <taxon>Bacteria</taxon>
        <taxon>Bacillati</taxon>
        <taxon>Bacillota</taxon>
        <taxon>Clostridia</taxon>
        <taxon>Neomoorellales</taxon>
        <taxon>Neomoorellaceae</taxon>
        <taxon>Neomoorella</taxon>
    </lineage>
</organism>
<dbReference type="Gene3D" id="3.90.1170.20">
    <property type="entry name" value="Quinolinate phosphoribosyl transferase, N-terminal domain"/>
    <property type="match status" value="1"/>
</dbReference>
<dbReference type="PANTHER" id="PTHR43202">
    <property type="entry name" value="NICOTINATE-NUCLEOTIDE PYROPHOSPHORYLASE"/>
    <property type="match status" value="1"/>
</dbReference>
<evidence type="ECO:0000256" key="1">
    <source>
        <dbReference type="ARBA" id="ARBA00004952"/>
    </source>
</evidence>
<dbReference type="EC" id="6.3.4.21" evidence="2"/>
<accession>A0A0S6U9P5</accession>
<evidence type="ECO:0000259" key="10">
    <source>
        <dbReference type="Pfam" id="PF02749"/>
    </source>
</evidence>
<sequence>MNSGVEEWILMGTEVITSLEQVQQLEVKPDRRFYSAEHGEIASGATTDIYFVRTYEILKSLGKVDTVVTAEIFPRRAGILCGVNEVLELLRDKKVTVYGLPEGSPFEPKEVVMRIQGPYSEFGLFETTLLGMLASSSGWATAAREIREAAGEHPFVCFGARHVHPAVAPVMERAAIVGGADGASCILAAKLAGREPQGTVPHAVFLIIGDTVEGALAYDRLMPPDAKRTILIDTFKDEAEEALRVASALGPALAGVRLDTPSERGGVTPELVREVRYRLDMAGFNHVGIFVSGGLTPERIRTLIEAGADAFGVGSYISGAAPIDMTMDLKEVDGRPVAKRGRLPGLVPNPRLVQLK</sequence>
<evidence type="ECO:0000256" key="5">
    <source>
        <dbReference type="ARBA" id="ARBA00022642"/>
    </source>
</evidence>
<keyword evidence="6 11" id="KW-0808">Transferase</keyword>
<dbReference type="Pfam" id="PF02749">
    <property type="entry name" value="QRPTase_N"/>
    <property type="match status" value="1"/>
</dbReference>
<evidence type="ECO:0000256" key="7">
    <source>
        <dbReference type="ARBA" id="ARBA00047445"/>
    </source>
</evidence>
<keyword evidence="4" id="KW-0436">Ligase</keyword>
<dbReference type="EMBL" id="DF238840">
    <property type="protein sequence ID" value="GAF24980.1"/>
    <property type="molecule type" value="Genomic_DNA"/>
</dbReference>
<comment type="pathway">
    <text evidence="1">Cofactor biosynthesis; NAD(+) biosynthesis; nicotinate D-ribonucleotide from nicotinate: step 1/1.</text>
</comment>
<reference evidence="11" key="1">
    <citation type="journal article" date="2014" name="Gene">
        <title>Genome-guided analysis of transformation efficiency and carbon dioxide assimilation by Moorella thermoacetica Y72.</title>
        <authorList>
            <person name="Tsukahara K."/>
            <person name="Kita A."/>
            <person name="Nakashimada Y."/>
            <person name="Hoshino T."/>
            <person name="Murakami K."/>
        </authorList>
    </citation>
    <scope>NUCLEOTIDE SEQUENCE [LARGE SCALE GENOMIC DNA]</scope>
    <source>
        <strain evidence="11">Y72</strain>
    </source>
</reference>
<evidence type="ECO:0000313" key="11">
    <source>
        <dbReference type="EMBL" id="GAF24980.1"/>
    </source>
</evidence>
<keyword evidence="11" id="KW-0328">Glycosyltransferase</keyword>
<dbReference type="UniPathway" id="UPA00253">
    <property type="reaction ID" value="UER00457"/>
</dbReference>
<dbReference type="PANTHER" id="PTHR43202:SF1">
    <property type="entry name" value="NICOTINATE PHOSPHORIBOSYLTRANSFERASE"/>
    <property type="match status" value="1"/>
</dbReference>
<comment type="catalytic activity">
    <reaction evidence="8">
        <text>5-phospho-alpha-D-ribose 1-diphosphate + nicotinate + ATP + H2O = nicotinate beta-D-ribonucleotide + ADP + phosphate + diphosphate</text>
        <dbReference type="Rhea" id="RHEA:36163"/>
        <dbReference type="ChEBI" id="CHEBI:15377"/>
        <dbReference type="ChEBI" id="CHEBI:30616"/>
        <dbReference type="ChEBI" id="CHEBI:32544"/>
        <dbReference type="ChEBI" id="CHEBI:33019"/>
        <dbReference type="ChEBI" id="CHEBI:43474"/>
        <dbReference type="ChEBI" id="CHEBI:57502"/>
        <dbReference type="ChEBI" id="CHEBI:58017"/>
        <dbReference type="ChEBI" id="CHEBI:456216"/>
        <dbReference type="EC" id="6.3.4.21"/>
    </reaction>
</comment>
<dbReference type="InterPro" id="IPR007229">
    <property type="entry name" value="Nic_PRibTrfase-Fam"/>
</dbReference>
<evidence type="ECO:0000256" key="3">
    <source>
        <dbReference type="ARBA" id="ARBA00022553"/>
    </source>
</evidence>
<evidence type="ECO:0000256" key="8">
    <source>
        <dbReference type="ARBA" id="ARBA00048668"/>
    </source>
</evidence>
<dbReference type="SUPFAM" id="SSF51690">
    <property type="entry name" value="Nicotinate/Quinolinate PRTase C-terminal domain-like"/>
    <property type="match status" value="1"/>
</dbReference>
<feature type="domain" description="Quinolinate phosphoribosyl transferase C-terminal" evidence="9">
    <location>
        <begin position="140"/>
        <end position="328"/>
    </location>
</feature>
<dbReference type="AlphaFoldDB" id="A0A0S6U9P5"/>
<dbReference type="Pfam" id="PF01729">
    <property type="entry name" value="QRPTase_C"/>
    <property type="match status" value="1"/>
</dbReference>
<dbReference type="GO" id="GO:0009435">
    <property type="term" value="P:NAD+ biosynthetic process"/>
    <property type="evidence" value="ECO:0007669"/>
    <property type="project" value="UniProtKB-UniPathway"/>
</dbReference>
<evidence type="ECO:0000259" key="9">
    <source>
        <dbReference type="Pfam" id="PF01729"/>
    </source>
</evidence>
<dbReference type="InterPro" id="IPR036068">
    <property type="entry name" value="Nicotinate_pribotase-like_C"/>
</dbReference>
<proteinExistence type="predicted"/>
<gene>
    <name evidence="11" type="ORF">MTY_0308</name>
</gene>
<dbReference type="Proteomes" id="UP000063718">
    <property type="component" value="Unassembled WGS sequence"/>
</dbReference>
<dbReference type="Gene3D" id="3.20.20.70">
    <property type="entry name" value="Aldolase class I"/>
    <property type="match status" value="1"/>
</dbReference>
<evidence type="ECO:0000256" key="2">
    <source>
        <dbReference type="ARBA" id="ARBA00013236"/>
    </source>
</evidence>
<dbReference type="PIRSF" id="PIRSF000484">
    <property type="entry name" value="NAPRT"/>
    <property type="match status" value="1"/>
</dbReference>
<dbReference type="CDD" id="cd01571">
    <property type="entry name" value="NAPRTase_B"/>
    <property type="match status" value="1"/>
</dbReference>
<comment type="catalytic activity">
    <reaction evidence="7">
        <text>nicotinate beta-D-ribonucleotide + CO2 + diphosphate = quinolinate + 5-phospho-alpha-D-ribose 1-diphosphate + 2 H(+)</text>
        <dbReference type="Rhea" id="RHEA:12733"/>
        <dbReference type="ChEBI" id="CHEBI:15378"/>
        <dbReference type="ChEBI" id="CHEBI:16526"/>
        <dbReference type="ChEBI" id="CHEBI:29959"/>
        <dbReference type="ChEBI" id="CHEBI:33019"/>
        <dbReference type="ChEBI" id="CHEBI:57502"/>
        <dbReference type="ChEBI" id="CHEBI:58017"/>
        <dbReference type="EC" id="2.4.2.19"/>
    </reaction>
</comment>